<feature type="transmembrane region" description="Helical" evidence="1">
    <location>
        <begin position="112"/>
        <end position="134"/>
    </location>
</feature>
<evidence type="ECO:0000256" key="1">
    <source>
        <dbReference type="SAM" id="Phobius"/>
    </source>
</evidence>
<evidence type="ECO:0000313" key="3">
    <source>
        <dbReference type="Proteomes" id="UP000004440"/>
    </source>
</evidence>
<reference evidence="2 3" key="1">
    <citation type="journal article" date="2011" name="J. Bacteriol.">
        <title>Genome Sequence of an Ammonia-Oxidizing Soil Archaeon, "Candidatus Nitrosoarchaeum koreensis" MY1.</title>
        <authorList>
            <person name="Kim B.K."/>
            <person name="Jung M.Y."/>
            <person name="Yu D.S."/>
            <person name="Park S.J."/>
            <person name="Oh T.K."/>
            <person name="Rhee S.K."/>
            <person name="Kim J.F."/>
        </authorList>
    </citation>
    <scope>NUCLEOTIDE SEQUENCE [LARGE SCALE GENOMIC DNA]</scope>
    <source>
        <strain evidence="2 3">MY1</strain>
    </source>
</reference>
<dbReference type="Proteomes" id="UP000004440">
    <property type="component" value="Unassembled WGS sequence"/>
</dbReference>
<keyword evidence="3" id="KW-1185">Reference proteome</keyword>
<name>F9CVJ0_9ARCH</name>
<feature type="transmembrane region" description="Helical" evidence="1">
    <location>
        <begin position="7"/>
        <end position="30"/>
    </location>
</feature>
<comment type="caution">
    <text evidence="2">The sequence shown here is derived from an EMBL/GenBank/DDBJ whole genome shotgun (WGS) entry which is preliminary data.</text>
</comment>
<feature type="transmembrane region" description="Helical" evidence="1">
    <location>
        <begin position="81"/>
        <end position="100"/>
    </location>
</feature>
<keyword evidence="1" id="KW-1133">Transmembrane helix</keyword>
<proteinExistence type="predicted"/>
<dbReference type="AlphaFoldDB" id="F9CVJ0"/>
<keyword evidence="1" id="KW-0812">Transmembrane</keyword>
<dbReference type="OrthoDB" id="11172at2157"/>
<sequence>MALEKWVAIASIGLYVMFVGEIISVFNFIINMPANFEFGTSFEPSPKILQFISIGVAPACVLSGLAFLLSKRYGSKQIGSMILSGGIILLIGMAYCYSLLDKIPDSYMVDAVVITPPLFMGVSIPVIIVGLILIKTNKKRPKKEYF</sequence>
<evidence type="ECO:0000313" key="2">
    <source>
        <dbReference type="EMBL" id="EGP93292.1"/>
    </source>
</evidence>
<organism evidence="2 3">
    <name type="scientific">Nitrosarchaeum koreense MY1</name>
    <dbReference type="NCBI Taxonomy" id="1001994"/>
    <lineage>
        <taxon>Archaea</taxon>
        <taxon>Nitrososphaerota</taxon>
        <taxon>Nitrososphaeria</taxon>
        <taxon>Nitrosopumilales</taxon>
        <taxon>Nitrosopumilaceae</taxon>
        <taxon>Nitrosarchaeum</taxon>
    </lineage>
</organism>
<feature type="transmembrane region" description="Helical" evidence="1">
    <location>
        <begin position="50"/>
        <end position="69"/>
    </location>
</feature>
<dbReference type="EMBL" id="AFPU01000001">
    <property type="protein sequence ID" value="EGP93292.1"/>
    <property type="molecule type" value="Genomic_DNA"/>
</dbReference>
<gene>
    <name evidence="2" type="ORF">MY1_0526</name>
</gene>
<accession>F9CVJ0</accession>
<keyword evidence="1" id="KW-0472">Membrane</keyword>
<dbReference type="RefSeq" id="WP_007550004.1">
    <property type="nucleotide sequence ID" value="NZ_AFPU01000001.1"/>
</dbReference>
<protein>
    <submittedName>
        <fullName evidence="2">Uncharacterized protein</fullName>
    </submittedName>
</protein>